<evidence type="ECO:0000256" key="1">
    <source>
        <dbReference type="SAM" id="MobiDB-lite"/>
    </source>
</evidence>
<dbReference type="AlphaFoldDB" id="A0A238FLW4"/>
<dbReference type="Proteomes" id="UP000198372">
    <property type="component" value="Unassembled WGS sequence"/>
</dbReference>
<dbReference type="OrthoDB" id="2530177at2759"/>
<protein>
    <submittedName>
        <fullName evidence="2">BQ2448_7076 protein</fullName>
    </submittedName>
</protein>
<proteinExistence type="predicted"/>
<sequence length="934" mass="101473">MAPLSASDGPGYDGERNVDPARSFPDFHGDKHPHDSDTSIDVHRQGKCSPAADSPNLDHSATSALGFMPYFANGDGLQLSTQVPIILGSPHNNHFAPIQGDAGSNSVRQYTQNASSLSSQYAPSPLGAIAPWYEHDGPMTIDQTSQALQPHAFSWPTSAFTAAPPPAQGGAHGYSSSPASQPFILTAPSLQPPYHAINNMTPLEESVSNTGDGSLRLEDEAHDAPEHFLDQAHTLPQLDSSQHFQDSQAGSQYSYYTTYRHSSASASSPSSLVMHGSPYTDHSIPSATPQPTITKTRRLHCNLCPSTYRPSTPGELRTLSSPPTLFTPHSRVYRLLLAPPGILASGMPIGMFSPNNTNSLSLLGRTRNASSVQAQSPRTRHTSTSVAGANRVWPSPKTSVSRALTGGLAASPHTPTSPQTLPSSPSTPLLESFYDPTCPTVVYAKANRVLVGASPSATPSPASTPAGTPIVANVKDLPMIKQGRVLVESDAFCTRCHRLLASLILRGREDQFRAPYPADFVCFRCQPPIDEKGVPVIPRVDEKDRDAITYENSVSALLDSLSGVDIQATEEKAPQGRGKIAFAGSKKRKVDVEPLTCDVCQRDLAAGGLILRQTDPVVDLMIEVVCVSCAAKYQRCSDCGGGGGGRVGIGKWRCKEVFRDGRRNCSLSHVRQGPHDMQAYEIWSTSEVPSEELDLIISAMREVTISAIMSMGAIPDILEAPTPLARTYDELQRYAVDTWSVVEPLARMDEKAEPHIRRYFALRWTTPHKRKKKEAESKAKSAKSASAPAPDSETEQGPSDGHVVMRKNKTLASFIFGELDLSLGSAFPMLVIPKGIGDAYDQNTILMQKMLNRMTKDVVEINASRIRNRQTPWPKLDEVWTMVVFKKESSFLNRTGARRGFMPLQEYSTRKILLNDRTVSTISPRTEHVTSRPN</sequence>
<feature type="region of interest" description="Disordered" evidence="1">
    <location>
        <begin position="1"/>
        <end position="56"/>
    </location>
</feature>
<organism evidence="2 3">
    <name type="scientific">Microbotryum intermedium</name>
    <dbReference type="NCBI Taxonomy" id="269621"/>
    <lineage>
        <taxon>Eukaryota</taxon>
        <taxon>Fungi</taxon>
        <taxon>Dikarya</taxon>
        <taxon>Basidiomycota</taxon>
        <taxon>Pucciniomycotina</taxon>
        <taxon>Microbotryomycetes</taxon>
        <taxon>Microbotryales</taxon>
        <taxon>Microbotryaceae</taxon>
        <taxon>Microbotryum</taxon>
    </lineage>
</organism>
<dbReference type="EMBL" id="FMSP01000017">
    <property type="protein sequence ID" value="SCV73151.1"/>
    <property type="molecule type" value="Genomic_DNA"/>
</dbReference>
<evidence type="ECO:0000313" key="3">
    <source>
        <dbReference type="Proteomes" id="UP000198372"/>
    </source>
</evidence>
<feature type="compositionally biased region" description="Polar residues" evidence="1">
    <location>
        <begin position="366"/>
        <end position="387"/>
    </location>
</feature>
<keyword evidence="3" id="KW-1185">Reference proteome</keyword>
<feature type="region of interest" description="Disordered" evidence="1">
    <location>
        <begin position="770"/>
        <end position="802"/>
    </location>
</feature>
<reference evidence="3" key="1">
    <citation type="submission" date="2016-09" db="EMBL/GenBank/DDBJ databases">
        <authorList>
            <person name="Jeantristanb JTB J.-T."/>
            <person name="Ricardo R."/>
        </authorList>
    </citation>
    <scope>NUCLEOTIDE SEQUENCE [LARGE SCALE GENOMIC DNA]</scope>
</reference>
<feature type="region of interest" description="Disordered" evidence="1">
    <location>
        <begin position="366"/>
        <end position="428"/>
    </location>
</feature>
<accession>A0A238FLW4</accession>
<feature type="compositionally biased region" description="Basic and acidic residues" evidence="1">
    <location>
        <begin position="13"/>
        <end position="44"/>
    </location>
</feature>
<gene>
    <name evidence="2" type="ORF">BQ2448_7076</name>
</gene>
<name>A0A238FLW4_9BASI</name>
<evidence type="ECO:0000313" key="2">
    <source>
        <dbReference type="EMBL" id="SCV73151.1"/>
    </source>
</evidence>
<feature type="compositionally biased region" description="Low complexity" evidence="1">
    <location>
        <begin position="411"/>
        <end position="428"/>
    </location>
</feature>
<dbReference type="STRING" id="269621.A0A238FLW4"/>